<dbReference type="STRING" id="795797.HacjB3_08870"/>
<comment type="cofactor">
    <cofactor evidence="2">
        <name>[4Fe-4S] cluster</name>
        <dbReference type="ChEBI" id="CHEBI:49883"/>
    </cofactor>
</comment>
<comment type="cofactor">
    <cofactor evidence="1">
        <name>[3Fe-4S] cluster</name>
        <dbReference type="ChEBI" id="CHEBI:21137"/>
    </cofactor>
</comment>
<gene>
    <name evidence="15" type="ordered locus">HacjB3_08870</name>
    <name evidence="16" type="ORF">C497_13810</name>
</gene>
<dbReference type="RefSeq" id="WP_008417393.1">
    <property type="nucleotide sequence ID" value="NC_014297.1"/>
</dbReference>
<dbReference type="SUPFAM" id="SSF54292">
    <property type="entry name" value="2Fe-2S ferredoxin-like"/>
    <property type="match status" value="1"/>
</dbReference>
<dbReference type="NCBIfam" id="NF004616">
    <property type="entry name" value="PRK05950.1"/>
    <property type="match status" value="1"/>
</dbReference>
<evidence type="ECO:0000256" key="3">
    <source>
        <dbReference type="ARBA" id="ARBA00005163"/>
    </source>
</evidence>
<dbReference type="HOGENOM" id="CLU_044838_3_0_2"/>
<accession>D8J350</accession>
<dbReference type="PATRIC" id="fig|795797.18.peg.1768"/>
<dbReference type="FunFam" id="1.10.1060.10:FF:000003">
    <property type="entry name" value="Succinate dehydrogenase iron-sulfur subunit"/>
    <property type="match status" value="1"/>
</dbReference>
<dbReference type="KEGG" id="hje:HacjB3_08870"/>
<dbReference type="GO" id="GO:0016491">
    <property type="term" value="F:oxidoreductase activity"/>
    <property type="evidence" value="ECO:0007669"/>
    <property type="project" value="UniProtKB-KW"/>
</dbReference>
<dbReference type="InterPro" id="IPR017896">
    <property type="entry name" value="4Fe4S_Fe-S-bd"/>
</dbReference>
<dbReference type="OrthoDB" id="144910at2157"/>
<name>D8J350_HALJB</name>
<dbReference type="NCBIfam" id="TIGR00384">
    <property type="entry name" value="dhsB"/>
    <property type="match status" value="1"/>
</dbReference>
<comment type="cofactor">
    <cofactor evidence="11">
        <name>[2Fe-2S] cluster</name>
        <dbReference type="ChEBI" id="CHEBI:190135"/>
    </cofactor>
</comment>
<keyword evidence="10" id="KW-0411">Iron-sulfur</keyword>
<organism evidence="15 17">
    <name type="scientific">Halalkalicoccus jeotgali (strain DSM 18796 / CECT 7217 / JCM 14584 / KCTC 4019 / B3)</name>
    <dbReference type="NCBI Taxonomy" id="795797"/>
    <lineage>
        <taxon>Archaea</taxon>
        <taxon>Methanobacteriati</taxon>
        <taxon>Methanobacteriota</taxon>
        <taxon>Stenosarchaea group</taxon>
        <taxon>Halobacteria</taxon>
        <taxon>Halobacteriales</taxon>
        <taxon>Halococcaceae</taxon>
        <taxon>Halalkalicoccus</taxon>
    </lineage>
</organism>
<dbReference type="InterPro" id="IPR050573">
    <property type="entry name" value="SDH/FRD_Iron-Sulfur"/>
</dbReference>
<dbReference type="Proteomes" id="UP000000390">
    <property type="component" value="Chromosome"/>
</dbReference>
<proteinExistence type="inferred from homology"/>
<evidence type="ECO:0000313" key="17">
    <source>
        <dbReference type="Proteomes" id="UP000000390"/>
    </source>
</evidence>
<dbReference type="GO" id="GO:0046872">
    <property type="term" value="F:metal ion binding"/>
    <property type="evidence" value="ECO:0007669"/>
    <property type="project" value="UniProtKB-KW"/>
</dbReference>
<dbReference type="PANTHER" id="PTHR11921">
    <property type="entry name" value="SUCCINATE DEHYDROGENASE IRON-SULFUR PROTEIN"/>
    <property type="match status" value="1"/>
</dbReference>
<dbReference type="FunFam" id="3.10.20.30:FF:000063">
    <property type="entry name" value="Succinate dehydrogenase subunit B"/>
    <property type="match status" value="1"/>
</dbReference>
<reference evidence="16 18" key="2">
    <citation type="journal article" date="2014" name="PLoS Genet.">
        <title>Phylogenetically driven sequencing of extremely halophilic archaea reveals strategies for static and dynamic osmo-response.</title>
        <authorList>
            <person name="Becker E.A."/>
            <person name="Seitzer P.M."/>
            <person name="Tritt A."/>
            <person name="Larsen D."/>
            <person name="Krusor M."/>
            <person name="Yao A.I."/>
            <person name="Wu D."/>
            <person name="Madern D."/>
            <person name="Eisen J.A."/>
            <person name="Darling A.E."/>
            <person name="Facciotti M.T."/>
        </authorList>
    </citation>
    <scope>NUCLEOTIDE SEQUENCE [LARGE SCALE GENOMIC DNA]</scope>
    <source>
        <strain evidence="16">B3</strain>
        <strain evidence="18">DSM 18796 / CECT 7217 / JCM 14584 / KCTC 4019 / B3</strain>
    </source>
</reference>
<evidence type="ECO:0000256" key="4">
    <source>
        <dbReference type="ARBA" id="ARBA00009433"/>
    </source>
</evidence>
<dbReference type="GO" id="GO:0022904">
    <property type="term" value="P:respiratory electron transport chain"/>
    <property type="evidence" value="ECO:0007669"/>
    <property type="project" value="TreeGrafter"/>
</dbReference>
<dbReference type="GO" id="GO:0009055">
    <property type="term" value="F:electron transfer activity"/>
    <property type="evidence" value="ECO:0007669"/>
    <property type="project" value="InterPro"/>
</dbReference>
<dbReference type="InterPro" id="IPR001041">
    <property type="entry name" value="2Fe-2S_ferredoxin-type"/>
</dbReference>
<evidence type="ECO:0000313" key="15">
    <source>
        <dbReference type="EMBL" id="ADJ15157.1"/>
    </source>
</evidence>
<dbReference type="InterPro" id="IPR025192">
    <property type="entry name" value="Succ_DH/fum_Rdtase_N"/>
</dbReference>
<dbReference type="GO" id="GO:0051537">
    <property type="term" value="F:2 iron, 2 sulfur cluster binding"/>
    <property type="evidence" value="ECO:0007669"/>
    <property type="project" value="UniProtKB-KW"/>
</dbReference>
<dbReference type="GO" id="GO:0051539">
    <property type="term" value="F:4 iron, 4 sulfur cluster binding"/>
    <property type="evidence" value="ECO:0007669"/>
    <property type="project" value="UniProtKB-KW"/>
</dbReference>
<feature type="domain" description="4Fe-4S ferredoxin-type" evidence="14">
    <location>
        <begin position="198"/>
        <end position="272"/>
    </location>
</feature>
<evidence type="ECO:0000256" key="5">
    <source>
        <dbReference type="ARBA" id="ARBA00022485"/>
    </source>
</evidence>
<dbReference type="SUPFAM" id="SSF46548">
    <property type="entry name" value="alpha-helical ferredoxin"/>
    <property type="match status" value="1"/>
</dbReference>
<dbReference type="InterPro" id="IPR009051">
    <property type="entry name" value="Helical_ferredxn"/>
</dbReference>
<dbReference type="Gene3D" id="3.10.20.30">
    <property type="match status" value="1"/>
</dbReference>
<evidence type="ECO:0000313" key="18">
    <source>
        <dbReference type="Proteomes" id="UP000011645"/>
    </source>
</evidence>
<dbReference type="EMBL" id="CP002062">
    <property type="protein sequence ID" value="ADJ15157.1"/>
    <property type="molecule type" value="Genomic_DNA"/>
</dbReference>
<keyword evidence="18" id="KW-1185">Reference proteome</keyword>
<evidence type="ECO:0000256" key="7">
    <source>
        <dbReference type="ARBA" id="ARBA00022723"/>
    </source>
</evidence>
<keyword evidence="8" id="KW-0560">Oxidoreductase</keyword>
<dbReference type="InterPro" id="IPR036010">
    <property type="entry name" value="2Fe-2S_ferredoxin-like_sf"/>
</dbReference>
<dbReference type="AlphaFoldDB" id="D8J350"/>
<feature type="region of interest" description="Disordered" evidence="12">
    <location>
        <begin position="1"/>
        <end position="52"/>
    </location>
</feature>
<dbReference type="eggNOG" id="arCOG00962">
    <property type="taxonomic scope" value="Archaea"/>
</dbReference>
<evidence type="ECO:0000256" key="12">
    <source>
        <dbReference type="SAM" id="MobiDB-lite"/>
    </source>
</evidence>
<dbReference type="Gene3D" id="1.10.1060.10">
    <property type="entry name" value="Alpha-helical ferredoxin"/>
    <property type="match status" value="1"/>
</dbReference>
<evidence type="ECO:0000313" key="16">
    <source>
        <dbReference type="EMBL" id="ELY35123.1"/>
    </source>
</evidence>
<dbReference type="InterPro" id="IPR012675">
    <property type="entry name" value="Beta-grasp_dom_sf"/>
</dbReference>
<comment type="similarity">
    <text evidence="4">Belongs to the succinate dehydrogenase/fumarate reductase iron-sulfur protein family.</text>
</comment>
<dbReference type="Proteomes" id="UP000011645">
    <property type="component" value="Unassembled WGS sequence"/>
</dbReference>
<evidence type="ECO:0000256" key="2">
    <source>
        <dbReference type="ARBA" id="ARBA00001966"/>
    </source>
</evidence>
<dbReference type="PANTHER" id="PTHR11921:SF29">
    <property type="entry name" value="SUCCINATE DEHYDROGENASE [UBIQUINONE] IRON-SULFUR SUBUNIT, MITOCHONDRIAL"/>
    <property type="match status" value="1"/>
</dbReference>
<keyword evidence="9" id="KW-0408">Iron</keyword>
<dbReference type="Pfam" id="PF13183">
    <property type="entry name" value="Fer4_8"/>
    <property type="match status" value="1"/>
</dbReference>
<protein>
    <submittedName>
        <fullName evidence="15">Succinate dehydrogenase and fumarate reductase iron-sulfur protein</fullName>
    </submittedName>
</protein>
<evidence type="ECO:0000256" key="6">
    <source>
        <dbReference type="ARBA" id="ARBA00022714"/>
    </source>
</evidence>
<comment type="pathway">
    <text evidence="3">Carbohydrate metabolism; tricarboxylic acid cycle.</text>
</comment>
<evidence type="ECO:0000259" key="14">
    <source>
        <dbReference type="Pfam" id="PF13183"/>
    </source>
</evidence>
<dbReference type="GO" id="GO:0006099">
    <property type="term" value="P:tricarboxylic acid cycle"/>
    <property type="evidence" value="ECO:0007669"/>
    <property type="project" value="InterPro"/>
</dbReference>
<dbReference type="EMBL" id="AOHV01000037">
    <property type="protein sequence ID" value="ELY35123.1"/>
    <property type="molecule type" value="Genomic_DNA"/>
</dbReference>
<evidence type="ECO:0000256" key="9">
    <source>
        <dbReference type="ARBA" id="ARBA00023004"/>
    </source>
</evidence>
<evidence type="ECO:0000256" key="1">
    <source>
        <dbReference type="ARBA" id="ARBA00001927"/>
    </source>
</evidence>
<keyword evidence="7" id="KW-0479">Metal-binding</keyword>
<reference evidence="15 17" key="1">
    <citation type="journal article" date="2010" name="J. Bacteriol.">
        <title>Complete genome sequence of Halalkalicoccus jeotgali B3(T), an extremely halophilic archaeon.</title>
        <authorList>
            <person name="Roh S.W."/>
            <person name="Nam Y.D."/>
            <person name="Nam S.H."/>
            <person name="Choi S.H."/>
            <person name="Park H.S."/>
            <person name="Bae J.W."/>
        </authorList>
    </citation>
    <scope>NUCLEOTIDE SEQUENCE [LARGE SCALE GENOMIC DNA]</scope>
    <source>
        <strain evidence="15">B3</strain>
        <strain evidence="17">DSM 18796 / CECT 7217 / JCM 14584 / KCTC 4019 / B3</strain>
    </source>
</reference>
<dbReference type="InterPro" id="IPR004489">
    <property type="entry name" value="Succ_DH/fum_Rdtase_Fe-S"/>
</dbReference>
<evidence type="ECO:0000256" key="8">
    <source>
        <dbReference type="ARBA" id="ARBA00023002"/>
    </source>
</evidence>
<evidence type="ECO:0000259" key="13">
    <source>
        <dbReference type="Pfam" id="PF13085"/>
    </source>
</evidence>
<keyword evidence="5" id="KW-0004">4Fe-4S</keyword>
<dbReference type="Pfam" id="PF13085">
    <property type="entry name" value="Fer2_3"/>
    <property type="match status" value="1"/>
</dbReference>
<dbReference type="CDD" id="cd00207">
    <property type="entry name" value="fer2"/>
    <property type="match status" value="1"/>
</dbReference>
<keyword evidence="6" id="KW-0001">2Fe-2S</keyword>
<sequence>MSTPATRERESTEVDAGDAKPRSPHQDRRLQEKATRAEQSQRESEERAAEHENTVEIKVFRYDPEVEEKQEPRFDTFHVPFEKGMTVLDAVMYARDHYDSSLTFRHSCRQAICGSDAFFINGRQRLGCQTQIAELDTPVRIEPLPHQEVVKDLVVDMDSFYEQMEAVEPYFQTNELPEDELAEQRQTRENREKIKMGTRCIWCASCMSSCNIAAGDDQYLGPAPISMAYRFAMDEREGEDMKEHRLRIIEQEHGVWRCQTQFSCTNVCPKDIPLTEHIQELKREAVKKNLKFW</sequence>
<evidence type="ECO:0000256" key="10">
    <source>
        <dbReference type="ARBA" id="ARBA00023014"/>
    </source>
</evidence>
<evidence type="ECO:0000256" key="11">
    <source>
        <dbReference type="ARBA" id="ARBA00034078"/>
    </source>
</evidence>
<feature type="domain" description="Succinate dehydogenase/fumarate reductase N-terminal" evidence="13">
    <location>
        <begin position="57"/>
        <end position="161"/>
    </location>
</feature>
<dbReference type="GeneID" id="9419580"/>